<evidence type="ECO:0000256" key="1">
    <source>
        <dbReference type="ARBA" id="ARBA00022670"/>
    </source>
</evidence>
<dbReference type="Gene3D" id="3.40.50.200">
    <property type="entry name" value="Peptidase S8/S53 domain"/>
    <property type="match status" value="1"/>
</dbReference>
<dbReference type="InterPro" id="IPR000209">
    <property type="entry name" value="Peptidase_S8/S53_dom"/>
</dbReference>
<reference evidence="8" key="1">
    <citation type="submission" date="2016-11" db="UniProtKB">
        <authorList>
            <consortium name="WormBaseParasite"/>
        </authorList>
    </citation>
    <scope>IDENTIFICATION</scope>
</reference>
<dbReference type="GO" id="GO:0016486">
    <property type="term" value="P:peptide hormone processing"/>
    <property type="evidence" value="ECO:0007669"/>
    <property type="project" value="TreeGrafter"/>
</dbReference>
<protein>
    <submittedName>
        <fullName evidence="8">Peptidase_S8 domain-containing protein</fullName>
    </submittedName>
</protein>
<dbReference type="GO" id="GO:0004252">
    <property type="term" value="F:serine-type endopeptidase activity"/>
    <property type="evidence" value="ECO:0007669"/>
    <property type="project" value="InterPro"/>
</dbReference>
<comment type="similarity">
    <text evidence="4">Belongs to the peptidase S8 family.</text>
</comment>
<organism evidence="7 8">
    <name type="scientific">Heterorhabditis bacteriophora</name>
    <name type="common">Entomopathogenic nematode worm</name>
    <dbReference type="NCBI Taxonomy" id="37862"/>
    <lineage>
        <taxon>Eukaryota</taxon>
        <taxon>Metazoa</taxon>
        <taxon>Ecdysozoa</taxon>
        <taxon>Nematoda</taxon>
        <taxon>Chromadorea</taxon>
        <taxon>Rhabditida</taxon>
        <taxon>Rhabditina</taxon>
        <taxon>Rhabditomorpha</taxon>
        <taxon>Strongyloidea</taxon>
        <taxon>Heterorhabditidae</taxon>
        <taxon>Heterorhabditis</taxon>
    </lineage>
</organism>
<comment type="caution">
    <text evidence="4">Lacks conserved residue(s) required for the propagation of feature annotation.</text>
</comment>
<dbReference type="PANTHER" id="PTHR42884:SF3">
    <property type="entry name" value="FURIN-LIKE PROTEASE 1, ISOFORMS 1_1-X_2"/>
    <property type="match status" value="1"/>
</dbReference>
<keyword evidence="5" id="KW-1133">Transmembrane helix</keyword>
<dbReference type="WBParaSite" id="Hba_02451">
    <property type="protein sequence ID" value="Hba_02451"/>
    <property type="gene ID" value="Hba_02451"/>
</dbReference>
<name>A0A1I7WCK1_HETBA</name>
<evidence type="ECO:0000256" key="3">
    <source>
        <dbReference type="ARBA" id="ARBA00022825"/>
    </source>
</evidence>
<dbReference type="Proteomes" id="UP000095283">
    <property type="component" value="Unplaced"/>
</dbReference>
<evidence type="ECO:0000313" key="8">
    <source>
        <dbReference type="WBParaSite" id="Hba_02451"/>
    </source>
</evidence>
<keyword evidence="7" id="KW-1185">Reference proteome</keyword>
<dbReference type="PANTHER" id="PTHR42884">
    <property type="entry name" value="PROPROTEIN CONVERTASE SUBTILISIN/KEXIN-RELATED"/>
    <property type="match status" value="1"/>
</dbReference>
<evidence type="ECO:0000256" key="5">
    <source>
        <dbReference type="SAM" id="Phobius"/>
    </source>
</evidence>
<dbReference type="InterPro" id="IPR036852">
    <property type="entry name" value="Peptidase_S8/S53_dom_sf"/>
</dbReference>
<dbReference type="GO" id="GO:0000139">
    <property type="term" value="C:Golgi membrane"/>
    <property type="evidence" value="ECO:0007669"/>
    <property type="project" value="TreeGrafter"/>
</dbReference>
<keyword evidence="3" id="KW-0720">Serine protease</keyword>
<evidence type="ECO:0000256" key="4">
    <source>
        <dbReference type="PROSITE-ProRule" id="PRU01240"/>
    </source>
</evidence>
<keyword evidence="5" id="KW-0812">Transmembrane</keyword>
<dbReference type="InterPro" id="IPR015500">
    <property type="entry name" value="Peptidase_S8_subtilisin-rel"/>
</dbReference>
<evidence type="ECO:0000259" key="6">
    <source>
        <dbReference type="Pfam" id="PF00082"/>
    </source>
</evidence>
<dbReference type="AlphaFoldDB" id="A0A1I7WCK1"/>
<keyword evidence="2" id="KW-0378">Hydrolase</keyword>
<dbReference type="SUPFAM" id="SSF52743">
    <property type="entry name" value="Subtilisin-like"/>
    <property type="match status" value="1"/>
</dbReference>
<evidence type="ECO:0000256" key="2">
    <source>
        <dbReference type="ARBA" id="ARBA00022801"/>
    </source>
</evidence>
<dbReference type="InterPro" id="IPR023827">
    <property type="entry name" value="Peptidase_S8_Asp-AS"/>
</dbReference>
<keyword evidence="5" id="KW-0472">Membrane</keyword>
<proteinExistence type="inferred from homology"/>
<feature type="transmembrane region" description="Helical" evidence="5">
    <location>
        <begin position="102"/>
        <end position="118"/>
    </location>
</feature>
<evidence type="ECO:0000313" key="7">
    <source>
        <dbReference type="Proteomes" id="UP000095283"/>
    </source>
</evidence>
<dbReference type="PROSITE" id="PS51892">
    <property type="entry name" value="SUBTILASE"/>
    <property type="match status" value="1"/>
</dbReference>
<sequence length="119" mass="14202">MDHNVKEAWDLGYTGRGVVVTILDDGLERTHPDIAPNYVSDARASYDVNDRDDDPMPRYEYSDENRHGTRYRQIYCLIFHIRAYYFKQKIYCSRKHFKFLKTRFYLFILLPIASLLIGQ</sequence>
<dbReference type="PROSITE" id="PS00136">
    <property type="entry name" value="SUBTILASE_ASP"/>
    <property type="match status" value="1"/>
</dbReference>
<keyword evidence="1" id="KW-0645">Protease</keyword>
<dbReference type="Pfam" id="PF00082">
    <property type="entry name" value="Peptidase_S8"/>
    <property type="match status" value="1"/>
</dbReference>
<feature type="domain" description="Peptidase S8/S53" evidence="6">
    <location>
        <begin position="15"/>
        <end position="70"/>
    </location>
</feature>
<accession>A0A1I7WCK1</accession>
<dbReference type="GO" id="GO:0005802">
    <property type="term" value="C:trans-Golgi network"/>
    <property type="evidence" value="ECO:0007669"/>
    <property type="project" value="TreeGrafter"/>
</dbReference>
<dbReference type="PRINTS" id="PR00723">
    <property type="entry name" value="SUBTILISIN"/>
</dbReference>